<dbReference type="EMBL" id="OU343031">
    <property type="protein sequence ID" value="CAG7602600.1"/>
    <property type="molecule type" value="Genomic_DNA"/>
</dbReference>
<comment type="similarity">
    <text evidence="1">Belongs to the bacterial ribosomal protein bL9 family.</text>
</comment>
<dbReference type="Pfam" id="PF03948">
    <property type="entry name" value="Ribosomal_L9_C"/>
    <property type="match status" value="1"/>
</dbReference>
<dbReference type="HAMAP" id="MF_00503">
    <property type="entry name" value="Ribosomal_bL9"/>
    <property type="match status" value="1"/>
</dbReference>
<sequence>MQIILLEKIVKLGNLGDIVKVKDGYARNFLIPCRKARHATKDAISEFEVKRAQLEKIAAGKLIAAQEQSDKLKSLTLQVVQKSGVDGRLFGSVTNQDISTELKRQGFSIEKAQVRLSKGPIKTIGDHLLQIVLHTDVVTDITVSVLSAQE</sequence>
<reference evidence="3" key="1">
    <citation type="submission" date="2021-06" db="EMBL/GenBank/DDBJ databases">
        <authorList>
            <person name="Szabo G."/>
        </authorList>
    </citation>
    <scope>NUCLEOTIDE SEQUENCE</scope>
    <source>
        <strain evidence="3">MYVALT</strain>
    </source>
</reference>
<gene>
    <name evidence="1 3" type="primary">rplI</name>
    <name evidence="3" type="ORF">MYVALT_F_03560</name>
</gene>
<dbReference type="AlphaFoldDB" id="A0A916JWD8"/>
<comment type="function">
    <text evidence="1">Binds to the 23S rRNA.</text>
</comment>
<evidence type="ECO:0000256" key="1">
    <source>
        <dbReference type="HAMAP-Rule" id="MF_00503"/>
    </source>
</evidence>
<dbReference type="RefSeq" id="WP_216797088.1">
    <property type="nucleotide sequence ID" value="NZ_OU343031.1"/>
</dbReference>
<evidence type="ECO:0000313" key="4">
    <source>
        <dbReference type="Proteomes" id="UP000693996"/>
    </source>
</evidence>
<dbReference type="InterPro" id="IPR020070">
    <property type="entry name" value="Ribosomal_bL9_N"/>
</dbReference>
<dbReference type="GO" id="GO:0019843">
    <property type="term" value="F:rRNA binding"/>
    <property type="evidence" value="ECO:0007669"/>
    <property type="project" value="UniProtKB-UniRule"/>
</dbReference>
<evidence type="ECO:0000259" key="2">
    <source>
        <dbReference type="PROSITE" id="PS00651"/>
    </source>
</evidence>
<dbReference type="NCBIfam" id="TIGR00158">
    <property type="entry name" value="L9"/>
    <property type="match status" value="1"/>
</dbReference>
<keyword evidence="1" id="KW-0687">Ribonucleoprotein</keyword>
<name>A0A916JWD8_9BURK</name>
<feature type="domain" description="Ribosomal protein L9" evidence="2">
    <location>
        <begin position="13"/>
        <end position="40"/>
    </location>
</feature>
<dbReference type="Pfam" id="PF01281">
    <property type="entry name" value="Ribosomal_L9_N"/>
    <property type="match status" value="1"/>
</dbReference>
<keyword evidence="1 3" id="KW-0689">Ribosomal protein</keyword>
<dbReference type="InterPro" id="IPR020069">
    <property type="entry name" value="Ribosomal_bL9_C"/>
</dbReference>
<proteinExistence type="inferred from homology"/>
<dbReference type="GO" id="GO:0006412">
    <property type="term" value="P:translation"/>
    <property type="evidence" value="ECO:0007669"/>
    <property type="project" value="UniProtKB-UniRule"/>
</dbReference>
<keyword evidence="4" id="KW-1185">Reference proteome</keyword>
<dbReference type="InterPro" id="IPR000244">
    <property type="entry name" value="Ribosomal_bL9"/>
</dbReference>
<keyword evidence="1" id="KW-0699">rRNA-binding</keyword>
<dbReference type="InterPro" id="IPR020594">
    <property type="entry name" value="Ribosomal_bL9_bac/chp"/>
</dbReference>
<keyword evidence="1" id="KW-0694">RNA-binding</keyword>
<dbReference type="PANTHER" id="PTHR21368">
    <property type="entry name" value="50S RIBOSOMAL PROTEIN L9"/>
    <property type="match status" value="1"/>
</dbReference>
<dbReference type="KEGG" id="vtr:MYVALT_F_03560"/>
<organism evidence="3 4">
    <name type="scientific">Candidatus Vallotiella hemipterorum</name>
    <dbReference type="NCBI Taxonomy" id="1177213"/>
    <lineage>
        <taxon>Bacteria</taxon>
        <taxon>Pseudomonadati</taxon>
        <taxon>Pseudomonadota</taxon>
        <taxon>Betaproteobacteria</taxon>
        <taxon>Burkholderiales</taxon>
        <taxon>Burkholderiaceae</taxon>
        <taxon>Candidatus Vallotiella</taxon>
    </lineage>
</organism>
<protein>
    <recommendedName>
        <fullName evidence="1">Large ribosomal subunit protein bL9</fullName>
    </recommendedName>
</protein>
<dbReference type="PROSITE" id="PS00651">
    <property type="entry name" value="RIBOSOMAL_L9"/>
    <property type="match status" value="1"/>
</dbReference>
<dbReference type="Proteomes" id="UP000693996">
    <property type="component" value="Chromosome"/>
</dbReference>
<accession>A0A916JWD8</accession>
<dbReference type="GO" id="GO:1990904">
    <property type="term" value="C:ribonucleoprotein complex"/>
    <property type="evidence" value="ECO:0007669"/>
    <property type="project" value="UniProtKB-KW"/>
</dbReference>
<dbReference type="GO" id="GO:0003735">
    <property type="term" value="F:structural constituent of ribosome"/>
    <property type="evidence" value="ECO:0007669"/>
    <property type="project" value="InterPro"/>
</dbReference>
<evidence type="ECO:0000313" key="3">
    <source>
        <dbReference type="EMBL" id="CAG7602600.1"/>
    </source>
</evidence>
<dbReference type="GO" id="GO:0005840">
    <property type="term" value="C:ribosome"/>
    <property type="evidence" value="ECO:0007669"/>
    <property type="project" value="UniProtKB-KW"/>
</dbReference>